<dbReference type="EMBL" id="QJNU01000022">
    <property type="protein sequence ID" value="RYP10128.1"/>
    <property type="molecule type" value="Genomic_DNA"/>
</dbReference>
<evidence type="ECO:0000313" key="2">
    <source>
        <dbReference type="EMBL" id="RYP10128.1"/>
    </source>
</evidence>
<evidence type="ECO:0000256" key="1">
    <source>
        <dbReference type="SAM" id="Phobius"/>
    </source>
</evidence>
<keyword evidence="1" id="KW-0812">Transmembrane</keyword>
<dbReference type="OrthoDB" id="5386595at2759"/>
<name>A0A4Q4TTL4_9PEZI</name>
<dbReference type="STRING" id="155417.A0A4Q4TTL4"/>
<comment type="caution">
    <text evidence="2">The sequence shown here is derived from an EMBL/GenBank/DDBJ whole genome shotgun (WGS) entry which is preliminary data.</text>
</comment>
<proteinExistence type="predicted"/>
<accession>A0A4Q4TTL4</accession>
<keyword evidence="3" id="KW-1185">Reference proteome</keyword>
<keyword evidence="1" id="KW-0472">Membrane</keyword>
<reference evidence="2 3" key="1">
    <citation type="submission" date="2018-06" db="EMBL/GenBank/DDBJ databases">
        <title>Complete Genomes of Monosporascus.</title>
        <authorList>
            <person name="Robinson A.J."/>
            <person name="Natvig D.O."/>
        </authorList>
    </citation>
    <scope>NUCLEOTIDE SEQUENCE [LARGE SCALE GENOMIC DNA]</scope>
    <source>
        <strain evidence="2 3">CBS 110550</strain>
    </source>
</reference>
<evidence type="ECO:0000313" key="3">
    <source>
        <dbReference type="Proteomes" id="UP000293360"/>
    </source>
</evidence>
<dbReference type="AlphaFoldDB" id="A0A4Q4TTL4"/>
<keyword evidence="1" id="KW-1133">Transmembrane helix</keyword>
<gene>
    <name evidence="2" type="ORF">DL764_000838</name>
</gene>
<dbReference type="Proteomes" id="UP000293360">
    <property type="component" value="Unassembled WGS sequence"/>
</dbReference>
<protein>
    <submittedName>
        <fullName evidence="2">Uncharacterized protein</fullName>
    </submittedName>
</protein>
<sequence>MLHLSVSVTSPARPPTCPAWQVAVAVIGLLAVGLGPCLTVWAVRRGKAQKEKTRGVGLDKMEAARFEKIRYKKQAERIAKRGPLRRAFQALFTTSQIGLGIRNIGIGKRSRREQSEFRDSLIVSYGGAREHPRLPTLIIGLHDVATGREAAEAPGKATCGPGSIRGVVTAATPDPGGLRLSTTDRHRQVKSAWLGDALPP</sequence>
<organism evidence="2 3">
    <name type="scientific">Monosporascus ibericus</name>
    <dbReference type="NCBI Taxonomy" id="155417"/>
    <lineage>
        <taxon>Eukaryota</taxon>
        <taxon>Fungi</taxon>
        <taxon>Dikarya</taxon>
        <taxon>Ascomycota</taxon>
        <taxon>Pezizomycotina</taxon>
        <taxon>Sordariomycetes</taxon>
        <taxon>Xylariomycetidae</taxon>
        <taxon>Xylariales</taxon>
        <taxon>Xylariales incertae sedis</taxon>
        <taxon>Monosporascus</taxon>
    </lineage>
</organism>
<feature type="transmembrane region" description="Helical" evidence="1">
    <location>
        <begin position="20"/>
        <end position="43"/>
    </location>
</feature>